<evidence type="ECO:0000256" key="8">
    <source>
        <dbReference type="SAM" id="MobiDB-lite"/>
    </source>
</evidence>
<keyword evidence="1" id="KW-0479">Metal-binding</keyword>
<dbReference type="CDD" id="cd12148">
    <property type="entry name" value="fungal_TF_MHR"/>
    <property type="match status" value="1"/>
</dbReference>
<dbReference type="PANTHER" id="PTHR31313">
    <property type="entry name" value="TY1 ENHANCER ACTIVATOR"/>
    <property type="match status" value="1"/>
</dbReference>
<evidence type="ECO:0000256" key="5">
    <source>
        <dbReference type="ARBA" id="ARBA00023163"/>
    </source>
</evidence>
<accession>A0ABR2Y1E8</accession>
<dbReference type="Pfam" id="PF04082">
    <property type="entry name" value="Fungal_trans"/>
    <property type="match status" value="1"/>
</dbReference>
<comment type="caution">
    <text evidence="10">The sequence shown here is derived from an EMBL/GenBank/DDBJ whole genome shotgun (WGS) entry which is preliminary data.</text>
</comment>
<dbReference type="PANTHER" id="PTHR31313:SF85">
    <property type="entry name" value="ZN(II)2CYS6 TRANSCRIPTION FACTOR (EUROFUNG)"/>
    <property type="match status" value="1"/>
</dbReference>
<dbReference type="Proteomes" id="UP001465668">
    <property type="component" value="Unassembled WGS sequence"/>
</dbReference>
<feature type="region of interest" description="Disordered" evidence="8">
    <location>
        <begin position="32"/>
        <end position="80"/>
    </location>
</feature>
<gene>
    <name evidence="10" type="ORF">SCAR479_03031</name>
</gene>
<protein>
    <submittedName>
        <fullName evidence="10">Fungal-specific transcription factor domain-containing protein</fullName>
    </submittedName>
</protein>
<name>A0ABR2Y1E8_9PEZI</name>
<feature type="domain" description="Xylanolytic transcriptional activator regulatory" evidence="9">
    <location>
        <begin position="261"/>
        <end position="337"/>
    </location>
</feature>
<keyword evidence="3" id="KW-0805">Transcription regulation</keyword>
<evidence type="ECO:0000313" key="11">
    <source>
        <dbReference type="Proteomes" id="UP001465668"/>
    </source>
</evidence>
<evidence type="ECO:0000256" key="6">
    <source>
        <dbReference type="ARBA" id="ARBA00023242"/>
    </source>
</evidence>
<evidence type="ECO:0000256" key="4">
    <source>
        <dbReference type="ARBA" id="ARBA00023125"/>
    </source>
</evidence>
<keyword evidence="6" id="KW-0539">Nucleus</keyword>
<evidence type="ECO:0000313" key="10">
    <source>
        <dbReference type="EMBL" id="KAK9779907.1"/>
    </source>
</evidence>
<evidence type="ECO:0000259" key="9">
    <source>
        <dbReference type="SMART" id="SM00906"/>
    </source>
</evidence>
<keyword evidence="4" id="KW-0238">DNA-binding</keyword>
<dbReference type="InterPro" id="IPR007219">
    <property type="entry name" value="XnlR_reg_dom"/>
</dbReference>
<keyword evidence="5" id="KW-0804">Transcription</keyword>
<reference evidence="10 11" key="1">
    <citation type="submission" date="2024-02" db="EMBL/GenBank/DDBJ databases">
        <title>First draft genome assembly of two strains of Seiridium cardinale.</title>
        <authorList>
            <person name="Emiliani G."/>
            <person name="Scali E."/>
        </authorList>
    </citation>
    <scope>NUCLEOTIDE SEQUENCE [LARGE SCALE GENOMIC DNA]</scope>
    <source>
        <strain evidence="10 11">BM-138-000479</strain>
    </source>
</reference>
<proteinExistence type="predicted"/>
<evidence type="ECO:0000256" key="7">
    <source>
        <dbReference type="SAM" id="Coils"/>
    </source>
</evidence>
<dbReference type="EMBL" id="JARVKM010000008">
    <property type="protein sequence ID" value="KAK9779907.1"/>
    <property type="molecule type" value="Genomic_DNA"/>
</dbReference>
<dbReference type="SMART" id="SM00906">
    <property type="entry name" value="Fungal_trans"/>
    <property type="match status" value="1"/>
</dbReference>
<organism evidence="10 11">
    <name type="scientific">Seiridium cardinale</name>
    <dbReference type="NCBI Taxonomy" id="138064"/>
    <lineage>
        <taxon>Eukaryota</taxon>
        <taxon>Fungi</taxon>
        <taxon>Dikarya</taxon>
        <taxon>Ascomycota</taxon>
        <taxon>Pezizomycotina</taxon>
        <taxon>Sordariomycetes</taxon>
        <taxon>Xylariomycetidae</taxon>
        <taxon>Amphisphaeriales</taxon>
        <taxon>Sporocadaceae</taxon>
        <taxon>Seiridium</taxon>
    </lineage>
</organism>
<evidence type="ECO:0000256" key="3">
    <source>
        <dbReference type="ARBA" id="ARBA00023015"/>
    </source>
</evidence>
<dbReference type="InterPro" id="IPR051615">
    <property type="entry name" value="Transcr_Regulatory_Elem"/>
</dbReference>
<keyword evidence="7" id="KW-0175">Coiled coil</keyword>
<evidence type="ECO:0000256" key="1">
    <source>
        <dbReference type="ARBA" id="ARBA00022723"/>
    </source>
</evidence>
<evidence type="ECO:0000256" key="2">
    <source>
        <dbReference type="ARBA" id="ARBA00022833"/>
    </source>
</evidence>
<feature type="compositionally biased region" description="Polar residues" evidence="8">
    <location>
        <begin position="68"/>
        <end position="77"/>
    </location>
</feature>
<sequence>MSQIIGMAKRLQEAEATIVELKKALAEQMAVEAEKSPTPGPASEELTITTTRSIPRARAAIPRPAYGLSNSGSNASRESTTEELLSDLSLDASGKICYYGSTSAVHDPAAFAGRSPNFPSFEEQNSKVDVRTLLTSNAMESRTWEEFAIGNAAVQNDIPREIMSRLLKIHWAWISPMFMWVYRPAFMRDMMTGGQYYSPLLLNVMCGHAARFNDRRIAEPLIARARLLLGTEIHKPSSITTVQALLQLSARDLAYGHVSQAWTYSGIAFRMVSDLGLRHSSGSIYSLGSLNAEDLEIRRRLFWSCYFWDKAMSLYLGRTPALTELPSTHAPELLDDFAEHDLWVPDDTGLAGSDKAPASGFPPMKFHVVSCFVNSCKLAVIISDIILHLYSSHHEDDGDITLRAIRERLDDWRALTPEHLKLEPDNLPSRCPPPHIVSQNLLYYATIILLHRPFNSLPIHHAACRQAADSAERLLILFEGTFGFTKLSYLSAYCIYTSASVMVQDAKAGDALASRKTETFLRALNVAAKTCQLIQRSLDIITNSLNAEGTRPAAVGKSNQTSENNLLNRQYLPAFLYRDAQINFPSTSNVGGMDIDASSLLDCFPEQHMENSSTSNWYLPS</sequence>
<feature type="compositionally biased region" description="Low complexity" evidence="8">
    <location>
        <begin position="47"/>
        <end position="65"/>
    </location>
</feature>
<feature type="coiled-coil region" evidence="7">
    <location>
        <begin position="4"/>
        <end position="31"/>
    </location>
</feature>
<keyword evidence="11" id="KW-1185">Reference proteome</keyword>
<keyword evidence="2" id="KW-0862">Zinc</keyword>